<dbReference type="RefSeq" id="WP_144687220.1">
    <property type="nucleotide sequence ID" value="NZ_VLLQ01000001.1"/>
</dbReference>
<dbReference type="EMBL" id="VTFZ01000001">
    <property type="protein sequence ID" value="MRX79339.1"/>
    <property type="molecule type" value="Genomic_DNA"/>
</dbReference>
<evidence type="ECO:0000313" key="2">
    <source>
        <dbReference type="Proteomes" id="UP000470010"/>
    </source>
</evidence>
<evidence type="ECO:0008006" key="3">
    <source>
        <dbReference type="Google" id="ProtNLM"/>
    </source>
</evidence>
<proteinExistence type="predicted"/>
<comment type="caution">
    <text evidence="1">The sequence shown here is derived from an EMBL/GenBank/DDBJ whole genome shotgun (WGS) entry which is preliminary data.</text>
</comment>
<sequence length="156" mass="16277">MPNPAPARAMPNLTRTHAVPNPARFRAVALLLPALFACTLLSGCGGGWGVAVSSLFDRVFMPQETVWAASPEPDSFTESYADATGAGTNYVYRVQGAIADGSPVEVTLISYGGKTSGEGWLQIEAHGGSGVRYRTIDELDVPLAAHEALAEPSSAS</sequence>
<dbReference type="Proteomes" id="UP000470010">
    <property type="component" value="Unassembled WGS sequence"/>
</dbReference>
<name>A0A7K0G7Z1_9ACTN</name>
<keyword evidence="2" id="KW-1185">Reference proteome</keyword>
<accession>A0A7K0G7Z1</accession>
<gene>
    <name evidence="1" type="ORF">GJE22_01740</name>
</gene>
<dbReference type="AlphaFoldDB" id="A0A7K0G7Z1"/>
<reference evidence="2" key="1">
    <citation type="submission" date="2019-08" db="EMBL/GenBank/DDBJ databases">
        <title>Arthrobacter sp. nov., isolated from plateau pika and Tibetan wild ass.</title>
        <authorList>
            <person name="Ge Y."/>
        </authorList>
    </citation>
    <scope>NUCLEOTIDE SEQUENCE [LARGE SCALE GENOMIC DNA]</scope>
    <source>
        <strain evidence="2">HF-1365</strain>
    </source>
</reference>
<protein>
    <recommendedName>
        <fullName evidence="3">DUF1093 domain-containing protein</fullName>
    </recommendedName>
</protein>
<organism evidence="1 2">
    <name type="scientific">Enorma shizhengliae</name>
    <dbReference type="NCBI Taxonomy" id="2606615"/>
    <lineage>
        <taxon>Bacteria</taxon>
        <taxon>Bacillati</taxon>
        <taxon>Actinomycetota</taxon>
        <taxon>Coriobacteriia</taxon>
        <taxon>Coriobacteriales</taxon>
        <taxon>Coriobacteriaceae</taxon>
        <taxon>Enorma</taxon>
    </lineage>
</organism>
<evidence type="ECO:0000313" key="1">
    <source>
        <dbReference type="EMBL" id="MRX79339.1"/>
    </source>
</evidence>